<gene>
    <name evidence="1" type="ORF">NDU88_005989</name>
</gene>
<keyword evidence="2" id="KW-1185">Reference proteome</keyword>
<evidence type="ECO:0000313" key="2">
    <source>
        <dbReference type="Proteomes" id="UP001066276"/>
    </source>
</evidence>
<sequence length="138" mass="14336">MPAAAAAECAAWGCGPAPPPAYWGLTLTLRAAKRSAVPAVGGGWCPRARTIGERLLVAPLKWRCRCGAGPDAVLCPSRRGGLLPPAAPASRRCLPGWAPTSLKGTASTTPIGSPRRWVAEPYLGAARKHRGLKTRHAA</sequence>
<organism evidence="1 2">
    <name type="scientific">Pleurodeles waltl</name>
    <name type="common">Iberian ribbed newt</name>
    <dbReference type="NCBI Taxonomy" id="8319"/>
    <lineage>
        <taxon>Eukaryota</taxon>
        <taxon>Metazoa</taxon>
        <taxon>Chordata</taxon>
        <taxon>Craniata</taxon>
        <taxon>Vertebrata</taxon>
        <taxon>Euteleostomi</taxon>
        <taxon>Amphibia</taxon>
        <taxon>Batrachia</taxon>
        <taxon>Caudata</taxon>
        <taxon>Salamandroidea</taxon>
        <taxon>Salamandridae</taxon>
        <taxon>Pleurodelinae</taxon>
        <taxon>Pleurodeles</taxon>
    </lineage>
</organism>
<dbReference type="EMBL" id="JANPWB010000001">
    <property type="protein sequence ID" value="KAJ1218409.1"/>
    <property type="molecule type" value="Genomic_DNA"/>
</dbReference>
<proteinExistence type="predicted"/>
<dbReference type="Proteomes" id="UP001066276">
    <property type="component" value="Chromosome 1_1"/>
</dbReference>
<name>A0AAV7X2V8_PLEWA</name>
<comment type="caution">
    <text evidence="1">The sequence shown here is derived from an EMBL/GenBank/DDBJ whole genome shotgun (WGS) entry which is preliminary data.</text>
</comment>
<dbReference type="AlphaFoldDB" id="A0AAV7X2V8"/>
<accession>A0AAV7X2V8</accession>
<evidence type="ECO:0000313" key="1">
    <source>
        <dbReference type="EMBL" id="KAJ1218409.1"/>
    </source>
</evidence>
<reference evidence="1" key="1">
    <citation type="journal article" date="2022" name="bioRxiv">
        <title>Sequencing and chromosome-scale assembly of the giantPleurodeles waltlgenome.</title>
        <authorList>
            <person name="Brown T."/>
            <person name="Elewa A."/>
            <person name="Iarovenko S."/>
            <person name="Subramanian E."/>
            <person name="Araus A.J."/>
            <person name="Petzold A."/>
            <person name="Susuki M."/>
            <person name="Suzuki K.-i.T."/>
            <person name="Hayashi T."/>
            <person name="Toyoda A."/>
            <person name="Oliveira C."/>
            <person name="Osipova E."/>
            <person name="Leigh N.D."/>
            <person name="Simon A."/>
            <person name="Yun M.H."/>
        </authorList>
    </citation>
    <scope>NUCLEOTIDE SEQUENCE</scope>
    <source>
        <strain evidence="1">20211129_DDA</strain>
        <tissue evidence="1">Liver</tissue>
    </source>
</reference>
<protein>
    <submittedName>
        <fullName evidence="1">Uncharacterized protein</fullName>
    </submittedName>
</protein>